<name>S7RVR5_GLOTA</name>
<organism evidence="8 9">
    <name type="scientific">Gloeophyllum trabeum (strain ATCC 11539 / FP-39264 / Madison 617)</name>
    <name type="common">Brown rot fungus</name>
    <dbReference type="NCBI Taxonomy" id="670483"/>
    <lineage>
        <taxon>Eukaryota</taxon>
        <taxon>Fungi</taxon>
        <taxon>Dikarya</taxon>
        <taxon>Basidiomycota</taxon>
        <taxon>Agaricomycotina</taxon>
        <taxon>Agaricomycetes</taxon>
        <taxon>Gloeophyllales</taxon>
        <taxon>Gloeophyllaceae</taxon>
        <taxon>Gloeophyllum</taxon>
    </lineage>
</organism>
<evidence type="ECO:0000256" key="2">
    <source>
        <dbReference type="ARBA" id="ARBA00010992"/>
    </source>
</evidence>
<comment type="subcellular location">
    <subcellularLocation>
        <location evidence="1">Membrane</location>
        <topology evidence="1">Multi-pass membrane protein</topology>
    </subcellularLocation>
</comment>
<gene>
    <name evidence="8" type="ORF">GLOTRDRAFT_69914</name>
</gene>
<feature type="transmembrane region" description="Helical" evidence="6">
    <location>
        <begin position="136"/>
        <end position="159"/>
    </location>
</feature>
<accession>S7RVR5</accession>
<comment type="similarity">
    <text evidence="2">Belongs to the major facilitator superfamily. Sugar transporter (TC 2.A.1.1) family.</text>
</comment>
<dbReference type="PROSITE" id="PS50850">
    <property type="entry name" value="MFS"/>
    <property type="match status" value="1"/>
</dbReference>
<feature type="transmembrane region" description="Helical" evidence="6">
    <location>
        <begin position="180"/>
        <end position="200"/>
    </location>
</feature>
<dbReference type="InterPro" id="IPR050360">
    <property type="entry name" value="MFS_Sugar_Transporters"/>
</dbReference>
<keyword evidence="9" id="KW-1185">Reference proteome</keyword>
<feature type="transmembrane region" description="Helical" evidence="6">
    <location>
        <begin position="113"/>
        <end position="130"/>
    </location>
</feature>
<dbReference type="Pfam" id="PF00083">
    <property type="entry name" value="Sugar_tr"/>
    <property type="match status" value="1"/>
</dbReference>
<feature type="transmembrane region" description="Helical" evidence="6">
    <location>
        <begin position="80"/>
        <end position="101"/>
    </location>
</feature>
<keyword evidence="3 6" id="KW-0812">Transmembrane</keyword>
<dbReference type="InterPro" id="IPR036259">
    <property type="entry name" value="MFS_trans_sf"/>
</dbReference>
<evidence type="ECO:0000256" key="4">
    <source>
        <dbReference type="ARBA" id="ARBA00022989"/>
    </source>
</evidence>
<sequence length="533" mass="59367">MTTRSRRSSFSEDETVPLLSRLTKEDRTPWYRKRNLRLLYLVMIPTCLGTEMTSGFDSSMMNGLQAVEAWNRFYGHPRSTMLGIMTALYSLGGVCALPFVAPISDTLGRRRSIVFGSVLMVIGALLQASSQNFTMFITARFILGFGIPFAVIAASSLVGELSHPKERPILSSLFSSSYHIGSFSAAAVTLCTFAIANNWAWRIPSLLQLTPSVLQIAFIHYLPESPRWLVAKRRHADALAILTKYHAEGDAENEFVRMEYAEIRETLELDAKSSKSSWSDMVATRGMRRRVLIAVFLGIATQWSGNGLISYFLAPILDSIGIHDNRTKNLINLATVCWAFVNGTTIALTIPRIRRRVAYMICTISLFCIFTAWTFAGAIYTITGSILAGHAVVALMFLYSPAYNIGYNALSYTFMIEVFPYHVRSKGLTIFQTGSKSAVFLNQFVNPIGIANAGWKYYISYCVFLLFEIVFVYFLFPETAGRTLEELAFLYEGDEIRHEQEGDIEDEIHHGYSYSRVPVASPSGGEGSGSGAL</sequence>
<keyword evidence="4 6" id="KW-1133">Transmembrane helix</keyword>
<keyword evidence="5 6" id="KW-0472">Membrane</keyword>
<evidence type="ECO:0000256" key="5">
    <source>
        <dbReference type="ARBA" id="ARBA00023136"/>
    </source>
</evidence>
<dbReference type="OMA" id="MTESSCK"/>
<feature type="transmembrane region" description="Helical" evidence="6">
    <location>
        <begin position="329"/>
        <end position="350"/>
    </location>
</feature>
<dbReference type="InterPro" id="IPR020846">
    <property type="entry name" value="MFS_dom"/>
</dbReference>
<evidence type="ECO:0000313" key="9">
    <source>
        <dbReference type="Proteomes" id="UP000030669"/>
    </source>
</evidence>
<evidence type="ECO:0000256" key="6">
    <source>
        <dbReference type="SAM" id="Phobius"/>
    </source>
</evidence>
<dbReference type="EMBL" id="KB469297">
    <property type="protein sequence ID" value="EPQ58905.1"/>
    <property type="molecule type" value="Genomic_DNA"/>
</dbReference>
<dbReference type="RefSeq" id="XP_007862036.1">
    <property type="nucleotide sequence ID" value="XM_007863845.1"/>
</dbReference>
<evidence type="ECO:0000259" key="7">
    <source>
        <dbReference type="PROSITE" id="PS50850"/>
    </source>
</evidence>
<dbReference type="HOGENOM" id="CLU_001265_30_13_1"/>
<dbReference type="GeneID" id="19308028"/>
<reference evidence="8 9" key="1">
    <citation type="journal article" date="2012" name="Science">
        <title>The Paleozoic origin of enzymatic lignin decomposition reconstructed from 31 fungal genomes.</title>
        <authorList>
            <person name="Floudas D."/>
            <person name="Binder M."/>
            <person name="Riley R."/>
            <person name="Barry K."/>
            <person name="Blanchette R.A."/>
            <person name="Henrissat B."/>
            <person name="Martinez A.T."/>
            <person name="Otillar R."/>
            <person name="Spatafora J.W."/>
            <person name="Yadav J.S."/>
            <person name="Aerts A."/>
            <person name="Benoit I."/>
            <person name="Boyd A."/>
            <person name="Carlson A."/>
            <person name="Copeland A."/>
            <person name="Coutinho P.M."/>
            <person name="de Vries R.P."/>
            <person name="Ferreira P."/>
            <person name="Findley K."/>
            <person name="Foster B."/>
            <person name="Gaskell J."/>
            <person name="Glotzer D."/>
            <person name="Gorecki P."/>
            <person name="Heitman J."/>
            <person name="Hesse C."/>
            <person name="Hori C."/>
            <person name="Igarashi K."/>
            <person name="Jurgens J.A."/>
            <person name="Kallen N."/>
            <person name="Kersten P."/>
            <person name="Kohler A."/>
            <person name="Kuees U."/>
            <person name="Kumar T.K.A."/>
            <person name="Kuo A."/>
            <person name="LaButti K."/>
            <person name="Larrondo L.F."/>
            <person name="Lindquist E."/>
            <person name="Ling A."/>
            <person name="Lombard V."/>
            <person name="Lucas S."/>
            <person name="Lundell T."/>
            <person name="Martin R."/>
            <person name="McLaughlin D.J."/>
            <person name="Morgenstern I."/>
            <person name="Morin E."/>
            <person name="Murat C."/>
            <person name="Nagy L.G."/>
            <person name="Nolan M."/>
            <person name="Ohm R.A."/>
            <person name="Patyshakuliyeva A."/>
            <person name="Rokas A."/>
            <person name="Ruiz-Duenas F.J."/>
            <person name="Sabat G."/>
            <person name="Salamov A."/>
            <person name="Samejima M."/>
            <person name="Schmutz J."/>
            <person name="Slot J.C."/>
            <person name="St John F."/>
            <person name="Stenlid J."/>
            <person name="Sun H."/>
            <person name="Sun S."/>
            <person name="Syed K."/>
            <person name="Tsang A."/>
            <person name="Wiebenga A."/>
            <person name="Young D."/>
            <person name="Pisabarro A."/>
            <person name="Eastwood D.C."/>
            <person name="Martin F."/>
            <person name="Cullen D."/>
            <person name="Grigoriev I.V."/>
            <person name="Hibbett D.S."/>
        </authorList>
    </citation>
    <scope>NUCLEOTIDE SEQUENCE [LARGE SCALE GENOMIC DNA]</scope>
    <source>
        <strain evidence="8 9">ATCC 11539</strain>
    </source>
</reference>
<dbReference type="KEGG" id="gtr:GLOTRDRAFT_69914"/>
<dbReference type="InterPro" id="IPR005828">
    <property type="entry name" value="MFS_sugar_transport-like"/>
</dbReference>
<dbReference type="GO" id="GO:0016020">
    <property type="term" value="C:membrane"/>
    <property type="evidence" value="ECO:0007669"/>
    <property type="project" value="UniProtKB-SubCell"/>
</dbReference>
<dbReference type="PANTHER" id="PTHR48022:SF29">
    <property type="entry name" value="SUGAR TRANSPORTER, PUTATIVE (AFU_ORTHOLOGUE AFUA_6G14500)-RELATED"/>
    <property type="match status" value="1"/>
</dbReference>
<evidence type="ECO:0000256" key="3">
    <source>
        <dbReference type="ARBA" id="ARBA00022692"/>
    </source>
</evidence>
<dbReference type="OrthoDB" id="6133115at2759"/>
<dbReference type="FunFam" id="1.20.1250.20:FF:000117">
    <property type="entry name" value="MFS hexose transporter"/>
    <property type="match status" value="1"/>
</dbReference>
<dbReference type="AlphaFoldDB" id="S7RVR5"/>
<dbReference type="eggNOG" id="KOG0254">
    <property type="taxonomic scope" value="Eukaryota"/>
</dbReference>
<dbReference type="Gene3D" id="1.20.1250.20">
    <property type="entry name" value="MFS general substrate transporter like domains"/>
    <property type="match status" value="1"/>
</dbReference>
<proteinExistence type="inferred from homology"/>
<evidence type="ECO:0000313" key="8">
    <source>
        <dbReference type="EMBL" id="EPQ58905.1"/>
    </source>
</evidence>
<dbReference type="SUPFAM" id="SSF103473">
    <property type="entry name" value="MFS general substrate transporter"/>
    <property type="match status" value="1"/>
</dbReference>
<feature type="transmembrane region" description="Helical" evidence="6">
    <location>
        <begin position="457"/>
        <end position="476"/>
    </location>
</feature>
<feature type="transmembrane region" description="Helical" evidence="6">
    <location>
        <begin position="291"/>
        <end position="317"/>
    </location>
</feature>
<feature type="transmembrane region" description="Helical" evidence="6">
    <location>
        <begin position="386"/>
        <end position="406"/>
    </location>
</feature>
<dbReference type="GO" id="GO:0005351">
    <property type="term" value="F:carbohydrate:proton symporter activity"/>
    <property type="evidence" value="ECO:0007669"/>
    <property type="project" value="TreeGrafter"/>
</dbReference>
<dbReference type="PANTHER" id="PTHR48022">
    <property type="entry name" value="PLASTIDIC GLUCOSE TRANSPORTER 4"/>
    <property type="match status" value="1"/>
</dbReference>
<feature type="transmembrane region" description="Helical" evidence="6">
    <location>
        <begin position="357"/>
        <end position="380"/>
    </location>
</feature>
<evidence type="ECO:0000256" key="1">
    <source>
        <dbReference type="ARBA" id="ARBA00004141"/>
    </source>
</evidence>
<protein>
    <submittedName>
        <fullName evidence="8">General substrate transporter</fullName>
    </submittedName>
</protein>
<feature type="domain" description="Major facilitator superfamily (MFS) profile" evidence="7">
    <location>
        <begin position="43"/>
        <end position="480"/>
    </location>
</feature>
<dbReference type="Proteomes" id="UP000030669">
    <property type="component" value="Unassembled WGS sequence"/>
</dbReference>